<reference evidence="2" key="1">
    <citation type="journal article" date="2011" name="Nat. Genet.">
        <title>The Arabidopsis lyrata genome sequence and the basis of rapid genome size change.</title>
        <authorList>
            <person name="Hu T.T."/>
            <person name="Pattyn P."/>
            <person name="Bakker E.G."/>
            <person name="Cao J."/>
            <person name="Cheng J.-F."/>
            <person name="Clark R.M."/>
            <person name="Fahlgren N."/>
            <person name="Fawcett J.A."/>
            <person name="Grimwood J."/>
            <person name="Gundlach H."/>
            <person name="Haberer G."/>
            <person name="Hollister J.D."/>
            <person name="Ossowski S."/>
            <person name="Ottilar R.P."/>
            <person name="Salamov A.A."/>
            <person name="Schneeberger K."/>
            <person name="Spannagl M."/>
            <person name="Wang X."/>
            <person name="Yang L."/>
            <person name="Nasrallah M.E."/>
            <person name="Bergelson J."/>
            <person name="Carrington J.C."/>
            <person name="Gaut B.S."/>
            <person name="Schmutz J."/>
            <person name="Mayer K.F.X."/>
            <person name="Van de Peer Y."/>
            <person name="Grigoriev I.V."/>
            <person name="Nordborg M."/>
            <person name="Weigel D."/>
            <person name="Guo Y.-L."/>
        </authorList>
    </citation>
    <scope>NUCLEOTIDE SEQUENCE [LARGE SCALE GENOMIC DNA]</scope>
    <source>
        <strain evidence="2">cv. MN47</strain>
    </source>
</reference>
<evidence type="ECO:0000313" key="1">
    <source>
        <dbReference type="EMBL" id="EFH47138.1"/>
    </source>
</evidence>
<sequence>MYHVWKERNRRQISLPSRHLIHTIYKFPLISRFAETWTYPPSFVVMVLI</sequence>
<dbReference type="AlphaFoldDB" id="D7MK66"/>
<name>D7MK66_ARALL</name>
<dbReference type="HOGENOM" id="CLU_3144763_0_0_1"/>
<accession>D7MK66</accession>
<dbReference type="Gramene" id="scaffold_704319.1">
    <property type="protein sequence ID" value="scaffold_704319.1"/>
    <property type="gene ID" value="scaffold_704319.1"/>
</dbReference>
<keyword evidence="2" id="KW-1185">Reference proteome</keyword>
<gene>
    <name evidence="1" type="ORF">ARALYDRAFT_916577</name>
</gene>
<organism evidence="2">
    <name type="scientific">Arabidopsis lyrata subsp. lyrata</name>
    <name type="common">Lyre-leaved rock-cress</name>
    <dbReference type="NCBI Taxonomy" id="81972"/>
    <lineage>
        <taxon>Eukaryota</taxon>
        <taxon>Viridiplantae</taxon>
        <taxon>Streptophyta</taxon>
        <taxon>Embryophyta</taxon>
        <taxon>Tracheophyta</taxon>
        <taxon>Spermatophyta</taxon>
        <taxon>Magnoliopsida</taxon>
        <taxon>eudicotyledons</taxon>
        <taxon>Gunneridae</taxon>
        <taxon>Pentapetalae</taxon>
        <taxon>rosids</taxon>
        <taxon>malvids</taxon>
        <taxon>Brassicales</taxon>
        <taxon>Brassicaceae</taxon>
        <taxon>Camelineae</taxon>
        <taxon>Arabidopsis</taxon>
    </lineage>
</organism>
<dbReference type="EMBL" id="GL348719">
    <property type="protein sequence ID" value="EFH47138.1"/>
    <property type="molecule type" value="Genomic_DNA"/>
</dbReference>
<dbReference type="Proteomes" id="UP000008694">
    <property type="component" value="Unassembled WGS sequence"/>
</dbReference>
<proteinExistence type="predicted"/>
<protein>
    <submittedName>
        <fullName evidence="1">Predicted protein</fullName>
    </submittedName>
</protein>
<evidence type="ECO:0000313" key="2">
    <source>
        <dbReference type="Proteomes" id="UP000008694"/>
    </source>
</evidence>